<sequence>MTEHEQAPPGIDPTIPSVARMYDYYLGGKDNFASDRIAGEKIVELVPNVKDVARSNRAFLGRTVRHLVAAGIRQFIDIGTGLPTQENVHQVVLREAPDSQIVYVDNDPIVLVHARALLADNARTIVIPGDLREPEAILDHPDVRERIDFDQPVAVLMVSILHFVGDDKEVSGIAASFGKRLAPGSHVVISHVTSGDLTEDQVREGRGVYGTTTAGGIFPRTLTQIRGLFDGLEMLEPGLVPVYDWRPDPGDVVIPPGAGAITVGAVGRVS</sequence>
<dbReference type="Gene3D" id="3.40.50.150">
    <property type="entry name" value="Vaccinia Virus protein VP39"/>
    <property type="match status" value="1"/>
</dbReference>
<proteinExistence type="predicted"/>
<dbReference type="GO" id="GO:0032259">
    <property type="term" value="P:methylation"/>
    <property type="evidence" value="ECO:0007669"/>
    <property type="project" value="UniProtKB-KW"/>
</dbReference>
<dbReference type="Proteomes" id="UP001501251">
    <property type="component" value="Unassembled WGS sequence"/>
</dbReference>
<dbReference type="GO" id="GO:0008168">
    <property type="term" value="F:methyltransferase activity"/>
    <property type="evidence" value="ECO:0007669"/>
    <property type="project" value="UniProtKB-KW"/>
</dbReference>
<dbReference type="InterPro" id="IPR029063">
    <property type="entry name" value="SAM-dependent_MTases_sf"/>
</dbReference>
<evidence type="ECO:0000313" key="1">
    <source>
        <dbReference type="EMBL" id="GAA4187433.1"/>
    </source>
</evidence>
<comment type="caution">
    <text evidence="1">The sequence shown here is derived from an EMBL/GenBank/DDBJ whole genome shotgun (WGS) entry which is preliminary data.</text>
</comment>
<keyword evidence="2" id="KW-1185">Reference proteome</keyword>
<accession>A0ABP8APJ5</accession>
<keyword evidence="1" id="KW-0808">Transferase</keyword>
<reference evidence="2" key="1">
    <citation type="journal article" date="2019" name="Int. J. Syst. Evol. Microbiol.">
        <title>The Global Catalogue of Microorganisms (GCM) 10K type strain sequencing project: providing services to taxonomists for standard genome sequencing and annotation.</title>
        <authorList>
            <consortium name="The Broad Institute Genomics Platform"/>
            <consortium name="The Broad Institute Genome Sequencing Center for Infectious Disease"/>
            <person name="Wu L."/>
            <person name="Ma J."/>
        </authorList>
    </citation>
    <scope>NUCLEOTIDE SEQUENCE [LARGE SCALE GENOMIC DNA]</scope>
    <source>
        <strain evidence="2">JCM 17388</strain>
    </source>
</reference>
<dbReference type="PIRSF" id="PIRSF017393">
    <property type="entry name" value="MTase_SAV2177"/>
    <property type="match status" value="1"/>
</dbReference>
<dbReference type="SUPFAM" id="SSF53335">
    <property type="entry name" value="S-adenosyl-L-methionine-dependent methyltransferases"/>
    <property type="match status" value="1"/>
</dbReference>
<protein>
    <submittedName>
        <fullName evidence="1">SAM-dependent methyltransferase</fullName>
    </submittedName>
</protein>
<organism evidence="1 2">
    <name type="scientific">Streptosporangium oxazolinicum</name>
    <dbReference type="NCBI Taxonomy" id="909287"/>
    <lineage>
        <taxon>Bacteria</taxon>
        <taxon>Bacillati</taxon>
        <taxon>Actinomycetota</taxon>
        <taxon>Actinomycetes</taxon>
        <taxon>Streptosporangiales</taxon>
        <taxon>Streptosporangiaceae</taxon>
        <taxon>Streptosporangium</taxon>
    </lineage>
</organism>
<dbReference type="Pfam" id="PF04672">
    <property type="entry name" value="Methyltransf_19"/>
    <property type="match status" value="1"/>
</dbReference>
<dbReference type="InterPro" id="IPR006764">
    <property type="entry name" value="SAM_dep_MeTrfase_SAV2177_type"/>
</dbReference>
<evidence type="ECO:0000313" key="2">
    <source>
        <dbReference type="Proteomes" id="UP001501251"/>
    </source>
</evidence>
<dbReference type="EMBL" id="BAABAQ010000003">
    <property type="protein sequence ID" value="GAA4187433.1"/>
    <property type="molecule type" value="Genomic_DNA"/>
</dbReference>
<keyword evidence="1" id="KW-0489">Methyltransferase</keyword>
<name>A0ABP8APJ5_9ACTN</name>
<gene>
    <name evidence="1" type="ORF">GCM10022252_20950</name>
</gene>